<keyword evidence="3 10" id="KW-0418">Kinase</keyword>
<proteinExistence type="predicted"/>
<dbReference type="KEGG" id="tcn:H9L16_05920"/>
<evidence type="ECO:0000256" key="5">
    <source>
        <dbReference type="PROSITE-ProRule" id="PRU10141"/>
    </source>
</evidence>
<dbReference type="InterPro" id="IPR008271">
    <property type="entry name" value="Ser/Thr_kinase_AS"/>
</dbReference>
<dbReference type="EMBL" id="CP060719">
    <property type="protein sequence ID" value="QNN71101.1"/>
    <property type="molecule type" value="Genomic_DNA"/>
</dbReference>
<evidence type="ECO:0000256" key="7">
    <source>
        <dbReference type="SAM" id="MobiDB-lite"/>
    </source>
</evidence>
<keyword evidence="2 5" id="KW-0547">Nucleotide-binding</keyword>
<evidence type="ECO:0000256" key="4">
    <source>
        <dbReference type="ARBA" id="ARBA00022840"/>
    </source>
</evidence>
<evidence type="ECO:0000256" key="2">
    <source>
        <dbReference type="ARBA" id="ARBA00022741"/>
    </source>
</evidence>
<dbReference type="InterPro" id="IPR017441">
    <property type="entry name" value="Protein_kinase_ATP_BS"/>
</dbReference>
<feature type="binding site" evidence="5">
    <location>
        <position position="116"/>
    </location>
    <ligand>
        <name>ATP</name>
        <dbReference type="ChEBI" id="CHEBI:30616"/>
    </ligand>
</feature>
<keyword evidence="6" id="KW-0175">Coiled coil</keyword>
<dbReference type="InterPro" id="IPR011990">
    <property type="entry name" value="TPR-like_helical_dom_sf"/>
</dbReference>
<dbReference type="InterPro" id="IPR011009">
    <property type="entry name" value="Kinase-like_dom_sf"/>
</dbReference>
<keyword evidence="8" id="KW-1133">Transmembrane helix</keyword>
<feature type="domain" description="Protein kinase" evidence="9">
    <location>
        <begin position="85"/>
        <end position="370"/>
    </location>
</feature>
<dbReference type="Gene3D" id="3.30.200.20">
    <property type="entry name" value="Phosphorylase Kinase, domain 1"/>
    <property type="match status" value="1"/>
</dbReference>
<sequence length="892" mass="97163">MTSEQRARLALDLFDAWVDLPAAQQQAQLGELAARDPALHAEVRALLEADAADGLLERDAQSLLSSITPATDAQLDVIARRIGPWHVTGILGSGGMGAVYRGERVEGGFQQLAAIKRIRIGMDHPDLRKRFLRERQILARLRHPNIAALLDGGVDADGAPYFAMELVQGERITAWCDARTLDVRGRVRLFLQVLDAVAFAHLQLVVHRDLKPSNILVDANGKAFLLDFGIAKLMEGEEGDGHTRTGDRAFTPEYASPEQLHGEAISAATDLYQLGVLLYALLAQSHPYGLTGDTPLRTRLTRMDGQPQPLWEAARQASIKDAACRAGTPTRLASQLHGDLTAIAGRCLENDPKQRYDSVDALRADLTAWLDGRTVAAQVPSLRYRMGRFLHRHAVASAAAMIAVLALLAGTGISVWQAGIARKEAQRAQVQQHLAERQAELVRMQADSSLAVQELLTGMFARSLAMDGGRGTSVRDLIDATSAMGTQGDTLDGPARAQLLLRLLRIGAAGDEAGERAMLAQVRPLVAAAGATRPRLLAQQLDVQLTLAENRHELAEMQRLAPPLLRLLDALPHPLDEEMLQLRLRTLRSYGWALDQSGRFDDAVAAKRAAWDATVERYGAEHRRSLIARDSHARALILDGRHAAAAAQLRKSLQRFRTGKHAAPMDEISTSVSLAEALRPTDGGAREALQVLQAAEATARRHQARLLPFYLPWLQALQADLLREQGDLAAAEALLRQAATFRPDPSQRVSRGVRLVVLTAQSDLAWAKEEAPAAAGFARDGLTLLGTPSDDDNGDLRRALGLRLRLLRTQAIVLPRERLRAQVEAIVRDWDAVPTTLRAPYLTMAAETLRLAGLPDAAASMARRAMAAADAEREPGTRRKDLAREELRLASA</sequence>
<evidence type="ECO:0000313" key="11">
    <source>
        <dbReference type="Proteomes" id="UP000515804"/>
    </source>
</evidence>
<evidence type="ECO:0000256" key="6">
    <source>
        <dbReference type="SAM" id="Coils"/>
    </source>
</evidence>
<dbReference type="PROSITE" id="PS50011">
    <property type="entry name" value="PROTEIN_KINASE_DOM"/>
    <property type="match status" value="1"/>
</dbReference>
<dbReference type="Pfam" id="PF00069">
    <property type="entry name" value="Pkinase"/>
    <property type="match status" value="1"/>
</dbReference>
<dbReference type="SUPFAM" id="SSF48452">
    <property type="entry name" value="TPR-like"/>
    <property type="match status" value="1"/>
</dbReference>
<keyword evidence="8" id="KW-0472">Membrane</keyword>
<feature type="transmembrane region" description="Helical" evidence="8">
    <location>
        <begin position="394"/>
        <end position="416"/>
    </location>
</feature>
<dbReference type="GO" id="GO:0004674">
    <property type="term" value="F:protein serine/threonine kinase activity"/>
    <property type="evidence" value="ECO:0007669"/>
    <property type="project" value="TreeGrafter"/>
</dbReference>
<dbReference type="AlphaFoldDB" id="A0A7G9STC6"/>
<dbReference type="PANTHER" id="PTHR43289">
    <property type="entry name" value="MITOGEN-ACTIVATED PROTEIN KINASE KINASE KINASE 20-RELATED"/>
    <property type="match status" value="1"/>
</dbReference>
<dbReference type="CDD" id="cd14014">
    <property type="entry name" value="STKc_PknB_like"/>
    <property type="match status" value="1"/>
</dbReference>
<organism evidence="10 11">
    <name type="scientific">Thermomonas carbonis</name>
    <dbReference type="NCBI Taxonomy" id="1463158"/>
    <lineage>
        <taxon>Bacteria</taxon>
        <taxon>Pseudomonadati</taxon>
        <taxon>Pseudomonadota</taxon>
        <taxon>Gammaproteobacteria</taxon>
        <taxon>Lysobacterales</taxon>
        <taxon>Lysobacteraceae</taxon>
        <taxon>Thermomonas</taxon>
    </lineage>
</organism>
<dbReference type="Proteomes" id="UP000515804">
    <property type="component" value="Chromosome"/>
</dbReference>
<keyword evidence="4 5" id="KW-0067">ATP-binding</keyword>
<name>A0A7G9STC6_9GAMM</name>
<dbReference type="RefSeq" id="WP_187553616.1">
    <property type="nucleotide sequence ID" value="NZ_BMZL01000003.1"/>
</dbReference>
<evidence type="ECO:0000256" key="8">
    <source>
        <dbReference type="SAM" id="Phobius"/>
    </source>
</evidence>
<evidence type="ECO:0000256" key="1">
    <source>
        <dbReference type="ARBA" id="ARBA00022679"/>
    </source>
</evidence>
<dbReference type="SUPFAM" id="SSF56112">
    <property type="entry name" value="Protein kinase-like (PK-like)"/>
    <property type="match status" value="1"/>
</dbReference>
<keyword evidence="1" id="KW-0808">Transferase</keyword>
<dbReference type="PROSITE" id="PS00107">
    <property type="entry name" value="PROTEIN_KINASE_ATP"/>
    <property type="match status" value="1"/>
</dbReference>
<keyword evidence="11" id="KW-1185">Reference proteome</keyword>
<feature type="region of interest" description="Disordered" evidence="7">
    <location>
        <begin position="868"/>
        <end position="892"/>
    </location>
</feature>
<gene>
    <name evidence="10" type="ORF">H9L16_05920</name>
</gene>
<dbReference type="GO" id="GO:0005524">
    <property type="term" value="F:ATP binding"/>
    <property type="evidence" value="ECO:0007669"/>
    <property type="project" value="UniProtKB-UniRule"/>
</dbReference>
<dbReference type="Gene3D" id="1.10.510.10">
    <property type="entry name" value="Transferase(Phosphotransferase) domain 1"/>
    <property type="match status" value="1"/>
</dbReference>
<protein>
    <submittedName>
        <fullName evidence="10">Protein kinase</fullName>
    </submittedName>
</protein>
<evidence type="ECO:0000259" key="9">
    <source>
        <dbReference type="PROSITE" id="PS50011"/>
    </source>
</evidence>
<accession>A0A7G9STC6</accession>
<feature type="compositionally biased region" description="Basic and acidic residues" evidence="7">
    <location>
        <begin position="870"/>
        <end position="892"/>
    </location>
</feature>
<dbReference type="SMART" id="SM00220">
    <property type="entry name" value="S_TKc"/>
    <property type="match status" value="1"/>
</dbReference>
<keyword evidence="8" id="KW-0812">Transmembrane</keyword>
<dbReference type="PANTHER" id="PTHR43289:SF34">
    <property type="entry name" value="SERINE_THREONINE-PROTEIN KINASE YBDM-RELATED"/>
    <property type="match status" value="1"/>
</dbReference>
<evidence type="ECO:0000256" key="3">
    <source>
        <dbReference type="ARBA" id="ARBA00022777"/>
    </source>
</evidence>
<dbReference type="InterPro" id="IPR000719">
    <property type="entry name" value="Prot_kinase_dom"/>
</dbReference>
<feature type="coiled-coil region" evidence="6">
    <location>
        <begin position="685"/>
        <end position="734"/>
    </location>
</feature>
<dbReference type="PROSITE" id="PS00108">
    <property type="entry name" value="PROTEIN_KINASE_ST"/>
    <property type="match status" value="1"/>
</dbReference>
<evidence type="ECO:0000313" key="10">
    <source>
        <dbReference type="EMBL" id="QNN71101.1"/>
    </source>
</evidence>
<reference evidence="10 11" key="1">
    <citation type="submission" date="2020-08" db="EMBL/GenBank/DDBJ databases">
        <title>Genome sequence of Thermomonas carbonis KCTC 42013T.</title>
        <authorList>
            <person name="Hyun D.-W."/>
            <person name="Bae J.-W."/>
        </authorList>
    </citation>
    <scope>NUCLEOTIDE SEQUENCE [LARGE SCALE GENOMIC DNA]</scope>
    <source>
        <strain evidence="10 11">KCTC 42013</strain>
    </source>
</reference>
<dbReference type="Gene3D" id="1.25.40.10">
    <property type="entry name" value="Tetratricopeptide repeat domain"/>
    <property type="match status" value="1"/>
</dbReference>